<dbReference type="GO" id="GO:0032787">
    <property type="term" value="P:monocarboxylic acid metabolic process"/>
    <property type="evidence" value="ECO:0007669"/>
    <property type="project" value="UniProtKB-ARBA"/>
</dbReference>
<dbReference type="PANTHER" id="PTHR42879:SF2">
    <property type="entry name" value="3-OXOACYL-[ACYL-CARRIER-PROTEIN] REDUCTASE FABG"/>
    <property type="match status" value="1"/>
</dbReference>
<dbReference type="Pfam" id="PF13561">
    <property type="entry name" value="adh_short_C2"/>
    <property type="match status" value="1"/>
</dbReference>
<dbReference type="EMBL" id="NVWI01000012">
    <property type="protein sequence ID" value="PCJ39797.1"/>
    <property type="molecule type" value="Genomic_DNA"/>
</dbReference>
<dbReference type="SUPFAM" id="SSF51735">
    <property type="entry name" value="NAD(P)-binding Rossmann-fold domains"/>
    <property type="match status" value="1"/>
</dbReference>
<name>A0A2A5C7L1_9GAMM</name>
<dbReference type="AlphaFoldDB" id="A0A2A5C7L1"/>
<evidence type="ECO:0000313" key="3">
    <source>
        <dbReference type="Proteomes" id="UP000228987"/>
    </source>
</evidence>
<comment type="caution">
    <text evidence="2">The sequence shown here is derived from an EMBL/GenBank/DDBJ whole genome shotgun (WGS) entry which is preliminary data.</text>
</comment>
<dbReference type="InterPro" id="IPR050259">
    <property type="entry name" value="SDR"/>
</dbReference>
<dbReference type="CDD" id="cd05233">
    <property type="entry name" value="SDR_c"/>
    <property type="match status" value="1"/>
</dbReference>
<dbReference type="Proteomes" id="UP000228987">
    <property type="component" value="Unassembled WGS sequence"/>
</dbReference>
<dbReference type="PRINTS" id="PR00081">
    <property type="entry name" value="GDHRDH"/>
</dbReference>
<evidence type="ECO:0000256" key="1">
    <source>
        <dbReference type="ARBA" id="ARBA00006484"/>
    </source>
</evidence>
<dbReference type="FunFam" id="3.40.50.720:FF:000084">
    <property type="entry name" value="Short-chain dehydrogenase reductase"/>
    <property type="match status" value="1"/>
</dbReference>
<dbReference type="InterPro" id="IPR036291">
    <property type="entry name" value="NAD(P)-bd_dom_sf"/>
</dbReference>
<dbReference type="InterPro" id="IPR002347">
    <property type="entry name" value="SDR_fam"/>
</dbReference>
<proteinExistence type="inferred from homology"/>
<reference evidence="3" key="1">
    <citation type="submission" date="2017-08" db="EMBL/GenBank/DDBJ databases">
        <title>A dynamic microbial community with high functional redundancy inhabits the cold, oxic subseafloor aquifer.</title>
        <authorList>
            <person name="Tully B.J."/>
            <person name="Wheat C.G."/>
            <person name="Glazer B.T."/>
            <person name="Huber J.A."/>
        </authorList>
    </citation>
    <scope>NUCLEOTIDE SEQUENCE [LARGE SCALE GENOMIC DNA]</scope>
</reference>
<organism evidence="2 3">
    <name type="scientific">SAR86 cluster bacterium</name>
    <dbReference type="NCBI Taxonomy" id="2030880"/>
    <lineage>
        <taxon>Bacteria</taxon>
        <taxon>Pseudomonadati</taxon>
        <taxon>Pseudomonadota</taxon>
        <taxon>Gammaproteobacteria</taxon>
        <taxon>SAR86 cluster</taxon>
    </lineage>
</organism>
<evidence type="ECO:0000313" key="2">
    <source>
        <dbReference type="EMBL" id="PCJ39797.1"/>
    </source>
</evidence>
<gene>
    <name evidence="2" type="ORF">COA71_12990</name>
</gene>
<sequence length="248" mass="26154">MTGIHAGKVAVVTGGSSGIGQAIVTRLVSDGAKVAIADISESEETLEEVANMGGEAFSVKCDISDATEVASFFTEVEQRYGEASILVHCAAHQFVKSFEDITLAEWEKTQAVNQGSMFHLLKGVLPGMKRSNWGRVIVIASSTFFMGGHQMSHYVTSKGALIGLVRGLSGELGDSGITINAVAPGLTKTKKAMADLPEELFQEMAQQQSIKRSGTPEDQSGVVSFMASEDAAFITGQTILVDGGQGYN</sequence>
<dbReference type="PROSITE" id="PS00061">
    <property type="entry name" value="ADH_SHORT"/>
    <property type="match status" value="1"/>
</dbReference>
<dbReference type="InterPro" id="IPR020904">
    <property type="entry name" value="Sc_DH/Rdtase_CS"/>
</dbReference>
<dbReference type="PANTHER" id="PTHR42879">
    <property type="entry name" value="3-OXOACYL-(ACYL-CARRIER-PROTEIN) REDUCTASE"/>
    <property type="match status" value="1"/>
</dbReference>
<protein>
    <submittedName>
        <fullName evidence="2">Dehydrogenase</fullName>
    </submittedName>
</protein>
<accession>A0A2A5C7L1</accession>
<dbReference type="Gene3D" id="3.40.50.720">
    <property type="entry name" value="NAD(P)-binding Rossmann-like Domain"/>
    <property type="match status" value="1"/>
</dbReference>
<comment type="similarity">
    <text evidence="1">Belongs to the short-chain dehydrogenases/reductases (SDR) family.</text>
</comment>